<evidence type="ECO:0000256" key="1">
    <source>
        <dbReference type="ARBA" id="ARBA00005651"/>
    </source>
</evidence>
<dbReference type="RefSeq" id="WP_099324270.1">
    <property type="nucleotide sequence ID" value="NZ_LT934425.1"/>
</dbReference>
<dbReference type="InterPro" id="IPR052264">
    <property type="entry name" value="UPF0175_domain"/>
</dbReference>
<dbReference type="InterPro" id="IPR005368">
    <property type="entry name" value="UPF0175"/>
</dbReference>
<dbReference type="PANTHER" id="PTHR37525">
    <property type="entry name" value="UPF0175 PROTEIN SSL1255"/>
    <property type="match status" value="1"/>
</dbReference>
<sequence>MLVKKMELSVAEDILLALNEKPAEFLKDVKIFAAIKFFEIGKLSLGKAAELAEMSKLDFMELLSNNKISVYNYPPEELEEDLRSIQKAREALR</sequence>
<evidence type="ECO:0000313" key="3">
    <source>
        <dbReference type="Proteomes" id="UP000221734"/>
    </source>
</evidence>
<proteinExistence type="inferred from homology"/>
<dbReference type="Proteomes" id="UP000221734">
    <property type="component" value="Chromosome Kuenenia_stuttgartiensis_MBR1"/>
</dbReference>
<dbReference type="Pfam" id="PF03683">
    <property type="entry name" value="UPF0175"/>
    <property type="match status" value="1"/>
</dbReference>
<dbReference type="AlphaFoldDB" id="A0A2C9CCX7"/>
<gene>
    <name evidence="2" type="ORF">KSMBR1_0922</name>
</gene>
<name>A0A2C9CCX7_KUEST</name>
<evidence type="ECO:0000313" key="2">
    <source>
        <dbReference type="EMBL" id="SOH03433.1"/>
    </source>
</evidence>
<accession>A0A2C9CCX7</accession>
<reference evidence="3" key="1">
    <citation type="submission" date="2017-10" db="EMBL/GenBank/DDBJ databases">
        <authorList>
            <person name="Frank J."/>
        </authorList>
    </citation>
    <scope>NUCLEOTIDE SEQUENCE [LARGE SCALE GENOMIC DNA]</scope>
</reference>
<dbReference type="KEGG" id="kst:KSMBR1_0922"/>
<dbReference type="EMBL" id="LT934425">
    <property type="protein sequence ID" value="SOH03433.1"/>
    <property type="molecule type" value="Genomic_DNA"/>
</dbReference>
<protein>
    <submittedName>
        <fullName evidence="2">Uncharacterized protein</fullName>
    </submittedName>
</protein>
<dbReference type="PANTHER" id="PTHR37525:SF1">
    <property type="entry name" value="UPF0175 PROTEIN SSL1255"/>
    <property type="match status" value="1"/>
</dbReference>
<comment type="similarity">
    <text evidence="1">Belongs to the UPF0175 family.</text>
</comment>
<dbReference type="OrthoDB" id="5771572at2"/>
<organism evidence="2 3">
    <name type="scientific">Kuenenia stuttgartiensis</name>
    <dbReference type="NCBI Taxonomy" id="174633"/>
    <lineage>
        <taxon>Bacteria</taxon>
        <taxon>Pseudomonadati</taxon>
        <taxon>Planctomycetota</taxon>
        <taxon>Candidatus Brocadiia</taxon>
        <taxon>Candidatus Brocadiales</taxon>
        <taxon>Candidatus Brocadiaceae</taxon>
        <taxon>Candidatus Kuenenia</taxon>
    </lineage>
</organism>
<keyword evidence="3" id="KW-1185">Reference proteome</keyword>